<evidence type="ECO:0000313" key="3">
    <source>
        <dbReference type="EMBL" id="TCJ17015.1"/>
    </source>
</evidence>
<keyword evidence="4" id="KW-1185">Reference proteome</keyword>
<feature type="domain" description="YdbS-like PH" evidence="2">
    <location>
        <begin position="87"/>
        <end position="164"/>
    </location>
</feature>
<dbReference type="OrthoDB" id="1524472at2"/>
<reference evidence="3 4" key="1">
    <citation type="submission" date="2019-03" db="EMBL/GenBank/DDBJ databases">
        <authorList>
            <person name="Kim M.K.M."/>
        </authorList>
    </citation>
    <scope>NUCLEOTIDE SEQUENCE [LARGE SCALE GENOMIC DNA]</scope>
    <source>
        <strain evidence="3 4">17J68-12</strain>
    </source>
</reference>
<proteinExistence type="predicted"/>
<gene>
    <name evidence="3" type="ORF">EPD60_06815</name>
</gene>
<dbReference type="Proteomes" id="UP000295334">
    <property type="component" value="Unassembled WGS sequence"/>
</dbReference>
<evidence type="ECO:0000313" key="4">
    <source>
        <dbReference type="Proteomes" id="UP000295334"/>
    </source>
</evidence>
<comment type="caution">
    <text evidence="3">The sequence shown here is derived from an EMBL/GenBank/DDBJ whole genome shotgun (WGS) entry which is preliminary data.</text>
</comment>
<evidence type="ECO:0000259" key="2">
    <source>
        <dbReference type="Pfam" id="PF03703"/>
    </source>
</evidence>
<dbReference type="EMBL" id="SJZI01000009">
    <property type="protein sequence ID" value="TCJ17015.1"/>
    <property type="molecule type" value="Genomic_DNA"/>
</dbReference>
<evidence type="ECO:0000256" key="1">
    <source>
        <dbReference type="SAM" id="Phobius"/>
    </source>
</evidence>
<keyword evidence="1" id="KW-1133">Transmembrane helix</keyword>
<organism evidence="3 4">
    <name type="scientific">Flaviaesturariibacter flavus</name>
    <dbReference type="NCBI Taxonomy" id="2502780"/>
    <lineage>
        <taxon>Bacteria</taxon>
        <taxon>Pseudomonadati</taxon>
        <taxon>Bacteroidota</taxon>
        <taxon>Chitinophagia</taxon>
        <taxon>Chitinophagales</taxon>
        <taxon>Chitinophagaceae</taxon>
        <taxon>Flaviaestuariibacter</taxon>
    </lineage>
</organism>
<dbReference type="Pfam" id="PF03703">
    <property type="entry name" value="bPH_2"/>
    <property type="match status" value="1"/>
</dbReference>
<feature type="transmembrane region" description="Helical" evidence="1">
    <location>
        <begin position="38"/>
        <end position="55"/>
    </location>
</feature>
<dbReference type="AlphaFoldDB" id="A0A4R1BI85"/>
<keyword evidence="1" id="KW-0812">Transmembrane</keyword>
<feature type="transmembrane region" description="Helical" evidence="1">
    <location>
        <begin position="61"/>
        <end position="80"/>
    </location>
</feature>
<keyword evidence="1" id="KW-0472">Membrane</keyword>
<dbReference type="PANTHER" id="PTHR34473">
    <property type="entry name" value="UPF0699 TRANSMEMBRANE PROTEIN YDBS"/>
    <property type="match status" value="1"/>
</dbReference>
<dbReference type="InterPro" id="IPR005182">
    <property type="entry name" value="YdbS-like_PH"/>
</dbReference>
<protein>
    <submittedName>
        <fullName evidence="3">PH domain-containing protein</fullName>
    </submittedName>
</protein>
<accession>A0A4R1BI85</accession>
<dbReference type="PANTHER" id="PTHR34473:SF2">
    <property type="entry name" value="UPF0699 TRANSMEMBRANE PROTEIN YDBT"/>
    <property type="match status" value="1"/>
</dbReference>
<name>A0A4R1BI85_9BACT</name>
<dbReference type="RefSeq" id="WP_131448179.1">
    <property type="nucleotide sequence ID" value="NZ_SJZI01000009.1"/>
</dbReference>
<sequence>MTFTNPPIDLAALPPVAGLGLQAPEPGYRRLLRLEWRLTALFAFAAAAALFYFIPSWRDRTAMFVTGGVLGLLLLCWYLAIELGWPWRGYALRSHDIAYRSGWIFRRLQVCPFNRIQNCSLSRGPLDRRYGVATLALYTAGSDSADMKLHGLPVETAESIREFLLNRIHGNHDNTVPGTAD</sequence>